<accession>A0A1A7XPM3</accession>
<feature type="region of interest" description="Disordered" evidence="1">
    <location>
        <begin position="311"/>
        <end position="344"/>
    </location>
</feature>
<dbReference type="GO" id="GO:0005184">
    <property type="term" value="F:neuropeptide hormone activity"/>
    <property type="evidence" value="ECO:0007669"/>
    <property type="project" value="InterPro"/>
</dbReference>
<reference evidence="3" key="2">
    <citation type="submission" date="2016-06" db="EMBL/GenBank/DDBJ databases">
        <title>The genome of a short-lived fish provides insights into sex chromosome evolution and the genetic control of aging.</title>
        <authorList>
            <person name="Reichwald K."/>
            <person name="Felder M."/>
            <person name="Petzold A."/>
            <person name="Koch P."/>
            <person name="Groth M."/>
            <person name="Platzer M."/>
        </authorList>
    </citation>
    <scope>NUCLEOTIDE SEQUENCE</scope>
    <source>
        <tissue evidence="3">Brain</tissue>
    </source>
</reference>
<feature type="compositionally biased region" description="Polar residues" evidence="1">
    <location>
        <begin position="190"/>
        <end position="214"/>
    </location>
</feature>
<evidence type="ECO:0000256" key="1">
    <source>
        <dbReference type="SAM" id="MobiDB-lite"/>
    </source>
</evidence>
<feature type="compositionally biased region" description="Acidic residues" evidence="1">
    <location>
        <begin position="321"/>
        <end position="340"/>
    </location>
</feature>
<proteinExistence type="predicted"/>
<evidence type="ECO:0000313" key="3">
    <source>
        <dbReference type="EMBL" id="SBP19789.1"/>
    </source>
</evidence>
<name>A0A1A7XPM3_9TELE</name>
<dbReference type="AlphaFoldDB" id="A0A1A7XPM3"/>
<feature type="compositionally biased region" description="Basic and acidic residues" evidence="1">
    <location>
        <begin position="97"/>
        <end position="135"/>
    </location>
</feature>
<feature type="compositionally biased region" description="Basic and acidic residues" evidence="1">
    <location>
        <begin position="148"/>
        <end position="175"/>
    </location>
</feature>
<dbReference type="PANTHER" id="PTHR15159:SF2">
    <property type="entry name" value="NEUROSECRETORY PROTEIN VGF"/>
    <property type="match status" value="1"/>
</dbReference>
<dbReference type="EMBL" id="HADW01018389">
    <property type="protein sequence ID" value="SBP19789.1"/>
    <property type="molecule type" value="Transcribed_RNA"/>
</dbReference>
<protein>
    <submittedName>
        <fullName evidence="3">VGF nerve growth factor inducible</fullName>
    </submittedName>
</protein>
<feature type="compositionally biased region" description="Basic and acidic residues" evidence="1">
    <location>
        <begin position="215"/>
        <end position="256"/>
    </location>
</feature>
<organism evidence="3">
    <name type="scientific">Iconisemion striatum</name>
    <dbReference type="NCBI Taxonomy" id="60296"/>
    <lineage>
        <taxon>Eukaryota</taxon>
        <taxon>Metazoa</taxon>
        <taxon>Chordata</taxon>
        <taxon>Craniata</taxon>
        <taxon>Vertebrata</taxon>
        <taxon>Euteleostomi</taxon>
        <taxon>Actinopterygii</taxon>
        <taxon>Neopterygii</taxon>
        <taxon>Teleostei</taxon>
        <taxon>Neoteleostei</taxon>
        <taxon>Acanthomorphata</taxon>
        <taxon>Ovalentaria</taxon>
        <taxon>Atherinomorphae</taxon>
        <taxon>Cyprinodontiformes</taxon>
        <taxon>Nothobranchiidae</taxon>
        <taxon>Iconisemion</taxon>
    </lineage>
</organism>
<evidence type="ECO:0000256" key="2">
    <source>
        <dbReference type="SAM" id="SignalP"/>
    </source>
</evidence>
<feature type="region of interest" description="Disordered" evidence="1">
    <location>
        <begin position="96"/>
        <end position="135"/>
    </location>
</feature>
<reference evidence="3" key="1">
    <citation type="submission" date="2016-05" db="EMBL/GenBank/DDBJ databases">
        <authorList>
            <person name="Lavstsen T."/>
            <person name="Jespersen J.S."/>
        </authorList>
    </citation>
    <scope>NUCLEOTIDE SEQUENCE</scope>
    <source>
        <tissue evidence="3">Brain</tissue>
    </source>
</reference>
<sequence>MTRFCISSVLTILVLLISLSFLPFSTSNSIITFGDANNHYRDDFTGLPALENMEGRLEQRQEVPERQEKEEEELFKNVDQKRLAAVLLEALSNYHPQQERGRHDEEHNRIGEEIKADGENVKKEETYEERADRHRDGRQELEMWIALHGKERERDQEEERKKALEEEEKITEKVMSHTSSHMVPIETEPKQTGSNETAESGAASQQETSNSEQGHNQEEEQLNSKELKSLENVMKEFPRLNTKRRDDSEQQLRESRAFSSFNNIGPGPGLSLSKKKLKWQEETQKAMHFPTFKEDNSIDKSMDNVYIDKTTQSVSPAEQEVMAEDGSEEMEEVLSPEEEEAQARVEQEEIMRQAAEAQRAKTKEEELADIASDMLLRYVVKQNNMNKKHGSSVFYAAEDKRSNEELDITEDDLDPQTIDKLIEISSKLHLPADDVVDIITDVEKKKKKKKKDMLPEIVSPLHSSPSSFLSAWQMLNNKNSFSVSKQPSPTKDLTWFQETKPDGFQTKSSKSSLANQSFLPKSEKLFKQDRWFKSPKSLWSAYPYRSYTYPPYYHRKPYLDHYPFFIPPLPRPKFYYYIPKPALSLNNFPGTSINDLSTFSPKRRYRSRVQLQSPHSHLQQKSYFTRYHSPIYPQQFQQDFIPKVKPPSQTVSSPSQLYTAGLGPAGTKKQNYLETGKSDRIIHGDLEKYIQQTLMNRQQIQD</sequence>
<gene>
    <name evidence="3" type="primary">VGF</name>
</gene>
<dbReference type="PANTHER" id="PTHR15159">
    <property type="entry name" value="NEUROSECRETORY PROTEIN VGF"/>
    <property type="match status" value="1"/>
</dbReference>
<feature type="chain" id="PRO_5008363379" evidence="2">
    <location>
        <begin position="28"/>
        <end position="702"/>
    </location>
</feature>
<keyword evidence="2" id="KW-0732">Signal</keyword>
<feature type="signal peptide" evidence="2">
    <location>
        <begin position="1"/>
        <end position="27"/>
    </location>
</feature>
<feature type="region of interest" description="Disordered" evidence="1">
    <location>
        <begin position="147"/>
        <end position="272"/>
    </location>
</feature>
<dbReference type="InterPro" id="IPR026128">
    <property type="entry name" value="VGF"/>
</dbReference>